<evidence type="ECO:0000313" key="5">
    <source>
        <dbReference type="EMBL" id="MFC3884337.1"/>
    </source>
</evidence>
<evidence type="ECO:0000313" key="6">
    <source>
        <dbReference type="Proteomes" id="UP001595752"/>
    </source>
</evidence>
<accession>A0ABV8B5C8</accession>
<dbReference type="PANTHER" id="PTHR43708">
    <property type="entry name" value="CONSERVED EXPRESSED OXIDOREDUCTASE (EUROFUNG)"/>
    <property type="match status" value="1"/>
</dbReference>
<keyword evidence="6" id="KW-1185">Reference proteome</keyword>
<evidence type="ECO:0000256" key="1">
    <source>
        <dbReference type="ARBA" id="ARBA00010928"/>
    </source>
</evidence>
<organism evidence="5 6">
    <name type="scientific">Bacillus songklensis</name>
    <dbReference type="NCBI Taxonomy" id="1069116"/>
    <lineage>
        <taxon>Bacteria</taxon>
        <taxon>Bacillati</taxon>
        <taxon>Bacillota</taxon>
        <taxon>Bacilli</taxon>
        <taxon>Bacillales</taxon>
        <taxon>Bacillaceae</taxon>
        <taxon>Bacillus</taxon>
    </lineage>
</organism>
<feature type="domain" description="Gfo/Idh/MocA-like oxidoreductase C-terminal" evidence="4">
    <location>
        <begin position="137"/>
        <end position="346"/>
    </location>
</feature>
<dbReference type="Proteomes" id="UP001595752">
    <property type="component" value="Unassembled WGS sequence"/>
</dbReference>
<dbReference type="EMBL" id="JBHRZT010000052">
    <property type="protein sequence ID" value="MFC3884337.1"/>
    <property type="molecule type" value="Genomic_DNA"/>
</dbReference>
<dbReference type="Gene3D" id="3.40.50.720">
    <property type="entry name" value="NAD(P)-binding Rossmann-like Domain"/>
    <property type="match status" value="1"/>
</dbReference>
<reference evidence="6" key="1">
    <citation type="journal article" date="2019" name="Int. J. Syst. Evol. Microbiol.">
        <title>The Global Catalogue of Microorganisms (GCM) 10K type strain sequencing project: providing services to taxonomists for standard genome sequencing and annotation.</title>
        <authorList>
            <consortium name="The Broad Institute Genomics Platform"/>
            <consortium name="The Broad Institute Genome Sequencing Center for Infectious Disease"/>
            <person name="Wu L."/>
            <person name="Ma J."/>
        </authorList>
    </citation>
    <scope>NUCLEOTIDE SEQUENCE [LARGE SCALE GENOMIC DNA]</scope>
    <source>
        <strain evidence="6">CCUG 61889</strain>
    </source>
</reference>
<evidence type="ECO:0000259" key="4">
    <source>
        <dbReference type="Pfam" id="PF02894"/>
    </source>
</evidence>
<dbReference type="Pfam" id="PF02894">
    <property type="entry name" value="GFO_IDH_MocA_C"/>
    <property type="match status" value="1"/>
</dbReference>
<dbReference type="InterPro" id="IPR036291">
    <property type="entry name" value="NAD(P)-bd_dom_sf"/>
</dbReference>
<comment type="similarity">
    <text evidence="1">Belongs to the Gfo/Idh/MocA family.</text>
</comment>
<dbReference type="InterPro" id="IPR051317">
    <property type="entry name" value="Gfo/Idh/MocA_oxidoreduct"/>
</dbReference>
<dbReference type="NCBIfam" id="NF008607">
    <property type="entry name" value="PRK11579.1"/>
    <property type="match status" value="1"/>
</dbReference>
<gene>
    <name evidence="5" type="ORF">ACFOU2_12850</name>
</gene>
<dbReference type="InterPro" id="IPR000683">
    <property type="entry name" value="Gfo/Idh/MocA-like_OxRdtase_N"/>
</dbReference>
<protein>
    <submittedName>
        <fullName evidence="5">Oxidoreductase</fullName>
    </submittedName>
</protein>
<comment type="caution">
    <text evidence="5">The sequence shown here is derived from an EMBL/GenBank/DDBJ whole genome shotgun (WGS) entry which is preliminary data.</text>
</comment>
<keyword evidence="2" id="KW-0560">Oxidoreductase</keyword>
<dbReference type="PANTHER" id="PTHR43708:SF5">
    <property type="entry name" value="CONSERVED EXPRESSED OXIDOREDUCTASE (EUROFUNG)-RELATED"/>
    <property type="match status" value="1"/>
</dbReference>
<dbReference type="InterPro" id="IPR004104">
    <property type="entry name" value="Gfo/Idh/MocA-like_OxRdtase_C"/>
</dbReference>
<sequence length="348" mass="39684">MKTLQVGLVGYGLSGQVFHAPFVHTHPHMNLKKVVERRSGKSKERYPYVEVVTSYDELLGDDELDLIIITTPNELHYPMVKSAVLAKKHVIIEKPFTVTYEEAKELTHLAREQGVKLCVYHNRRWDGDFKTIKKIAEQRLLGDIVEFESHFDRFRNYFKENAWREEDRPGSGILYDLGSHLIDQALVLFGEPDAVMADTRIQRKAGKAIDAFDVRLHYPAVSVILKAGMLVREIGPRFIVHGTEGSFIKHKLDPQENALRQGAMPIDEGYGIEQEDSWGILNTTVNGLHYRGKIETLPGSYQDFYQNVYEAIVEGKELEVKPEQAAMVIRIIELAEQSAREQRAIAVN</sequence>
<name>A0ABV8B5C8_9BACI</name>
<proteinExistence type="inferred from homology"/>
<feature type="domain" description="Gfo/Idh/MocA-like oxidoreductase N-terminal" evidence="3">
    <location>
        <begin position="5"/>
        <end position="121"/>
    </location>
</feature>
<evidence type="ECO:0000259" key="3">
    <source>
        <dbReference type="Pfam" id="PF01408"/>
    </source>
</evidence>
<dbReference type="SUPFAM" id="SSF51735">
    <property type="entry name" value="NAD(P)-binding Rossmann-fold domains"/>
    <property type="match status" value="1"/>
</dbReference>
<evidence type="ECO:0000256" key="2">
    <source>
        <dbReference type="ARBA" id="ARBA00023002"/>
    </source>
</evidence>
<dbReference type="Gene3D" id="3.30.360.10">
    <property type="entry name" value="Dihydrodipicolinate Reductase, domain 2"/>
    <property type="match status" value="1"/>
</dbReference>
<dbReference type="RefSeq" id="WP_377915688.1">
    <property type="nucleotide sequence ID" value="NZ_JBHRZT010000052.1"/>
</dbReference>
<dbReference type="Pfam" id="PF01408">
    <property type="entry name" value="GFO_IDH_MocA"/>
    <property type="match status" value="1"/>
</dbReference>